<name>A0A2K8Z6L6_9BACT</name>
<gene>
    <name evidence="12" type="ORF">CWM47_28655</name>
</gene>
<dbReference type="GO" id="GO:0005737">
    <property type="term" value="C:cytoplasm"/>
    <property type="evidence" value="ECO:0007669"/>
    <property type="project" value="InterPro"/>
</dbReference>
<dbReference type="KEGG" id="spir:CWM47_28655"/>
<dbReference type="InterPro" id="IPR029063">
    <property type="entry name" value="SAM-dependent_MTases_sf"/>
</dbReference>
<dbReference type="EMBL" id="CP025096">
    <property type="protein sequence ID" value="AUD05469.1"/>
    <property type="molecule type" value="Genomic_DNA"/>
</dbReference>
<dbReference type="Pfam" id="PF13426">
    <property type="entry name" value="PAS_9"/>
    <property type="match status" value="1"/>
</dbReference>
<comment type="catalytic activity">
    <reaction evidence="1">
        <text>ATP + protein L-histidine = ADP + protein N-phospho-L-histidine.</text>
        <dbReference type="EC" id="2.7.13.3"/>
    </reaction>
</comment>
<dbReference type="Pfam" id="PF01739">
    <property type="entry name" value="CheR"/>
    <property type="match status" value="1"/>
</dbReference>
<dbReference type="GO" id="GO:0000156">
    <property type="term" value="F:phosphorelay response regulator activity"/>
    <property type="evidence" value="ECO:0007669"/>
    <property type="project" value="InterPro"/>
</dbReference>
<proteinExistence type="predicted"/>
<dbReference type="Pfam" id="PF02518">
    <property type="entry name" value="HATPase_c"/>
    <property type="match status" value="1"/>
</dbReference>
<dbReference type="Pfam" id="PF08447">
    <property type="entry name" value="PAS_3"/>
    <property type="match status" value="1"/>
</dbReference>
<dbReference type="InterPro" id="IPR000673">
    <property type="entry name" value="Sig_transdc_resp-reg_Me-estase"/>
</dbReference>
<keyword evidence="5" id="KW-0949">S-adenosyl-L-methionine</keyword>
<dbReference type="Pfam" id="PF08448">
    <property type="entry name" value="PAS_4"/>
    <property type="match status" value="1"/>
</dbReference>
<dbReference type="SUPFAM" id="SSF55874">
    <property type="entry name" value="ATPase domain of HSP90 chaperone/DNA topoisomerase II/histidine kinase"/>
    <property type="match status" value="1"/>
</dbReference>
<dbReference type="OrthoDB" id="9816309at2"/>
<dbReference type="Pfam" id="PF01339">
    <property type="entry name" value="CheB_methylest"/>
    <property type="match status" value="1"/>
</dbReference>
<dbReference type="InterPro" id="IPR005467">
    <property type="entry name" value="His_kinase_dom"/>
</dbReference>
<keyword evidence="7" id="KW-0175">Coiled coil</keyword>
<feature type="domain" description="Histidine kinase" evidence="8">
    <location>
        <begin position="1173"/>
        <end position="1393"/>
    </location>
</feature>
<dbReference type="Gene3D" id="3.40.50.150">
    <property type="entry name" value="Vaccinia Virus protein VP39"/>
    <property type="match status" value="1"/>
</dbReference>
<dbReference type="InterPro" id="IPR000780">
    <property type="entry name" value="CheR_MeTrfase"/>
</dbReference>
<evidence type="ECO:0000256" key="1">
    <source>
        <dbReference type="ARBA" id="ARBA00000085"/>
    </source>
</evidence>
<dbReference type="InterPro" id="IPR022642">
    <property type="entry name" value="CheR_C"/>
</dbReference>
<dbReference type="CDD" id="cd00082">
    <property type="entry name" value="HisKA"/>
    <property type="match status" value="1"/>
</dbReference>
<feature type="coiled-coil region" evidence="7">
    <location>
        <begin position="984"/>
        <end position="1022"/>
    </location>
</feature>
<dbReference type="SMART" id="SM00388">
    <property type="entry name" value="HisKA"/>
    <property type="match status" value="1"/>
</dbReference>
<dbReference type="InterPro" id="IPR036890">
    <property type="entry name" value="HATPase_C_sf"/>
</dbReference>
<feature type="domain" description="CheR-type methyltransferase" evidence="11">
    <location>
        <begin position="208"/>
        <end position="490"/>
    </location>
</feature>
<dbReference type="GO" id="GO:0008984">
    <property type="term" value="F:protein-glutamate methylesterase activity"/>
    <property type="evidence" value="ECO:0007669"/>
    <property type="project" value="InterPro"/>
</dbReference>
<dbReference type="Pfam" id="PF03705">
    <property type="entry name" value="CheR_N"/>
    <property type="match status" value="1"/>
</dbReference>
<comment type="catalytic activity">
    <reaction evidence="2">
        <text>L-glutamyl-[protein] + S-adenosyl-L-methionine = [protein]-L-glutamate 5-O-methyl ester + S-adenosyl-L-homocysteine</text>
        <dbReference type="Rhea" id="RHEA:24452"/>
        <dbReference type="Rhea" id="RHEA-COMP:10208"/>
        <dbReference type="Rhea" id="RHEA-COMP:10311"/>
        <dbReference type="ChEBI" id="CHEBI:29973"/>
        <dbReference type="ChEBI" id="CHEBI:57856"/>
        <dbReference type="ChEBI" id="CHEBI:59789"/>
        <dbReference type="ChEBI" id="CHEBI:82795"/>
        <dbReference type="EC" id="2.1.1.80"/>
    </reaction>
</comment>
<dbReference type="GO" id="GO:0008983">
    <property type="term" value="F:protein-glutamate O-methyltransferase activity"/>
    <property type="evidence" value="ECO:0007669"/>
    <property type="project" value="UniProtKB-EC"/>
</dbReference>
<dbReference type="PRINTS" id="PR00996">
    <property type="entry name" value="CHERMTFRASE"/>
</dbReference>
<dbReference type="InterPro" id="IPR036804">
    <property type="entry name" value="CheR_N_sf"/>
</dbReference>
<keyword evidence="3" id="KW-0489">Methyltransferase</keyword>
<dbReference type="Gene3D" id="3.30.565.10">
    <property type="entry name" value="Histidine kinase-like ATPase, C-terminal domain"/>
    <property type="match status" value="1"/>
</dbReference>
<dbReference type="Pfam" id="PF00512">
    <property type="entry name" value="HisKA"/>
    <property type="match status" value="1"/>
</dbReference>
<evidence type="ECO:0000259" key="11">
    <source>
        <dbReference type="PROSITE" id="PS50123"/>
    </source>
</evidence>
<evidence type="ECO:0000256" key="4">
    <source>
        <dbReference type="ARBA" id="ARBA00022679"/>
    </source>
</evidence>
<feature type="active site" evidence="6">
    <location>
        <position position="47"/>
    </location>
</feature>
<evidence type="ECO:0000313" key="13">
    <source>
        <dbReference type="Proteomes" id="UP000232883"/>
    </source>
</evidence>
<accession>A0A2K8Z6L6</accession>
<dbReference type="PROSITE" id="PS50109">
    <property type="entry name" value="HIS_KIN"/>
    <property type="match status" value="1"/>
</dbReference>
<dbReference type="NCBIfam" id="TIGR00229">
    <property type="entry name" value="sensory_box"/>
    <property type="match status" value="2"/>
</dbReference>
<dbReference type="SMART" id="SM00138">
    <property type="entry name" value="MeTrc"/>
    <property type="match status" value="1"/>
</dbReference>
<feature type="active site" evidence="6">
    <location>
        <position position="20"/>
    </location>
</feature>
<keyword evidence="4" id="KW-0808">Transferase</keyword>
<dbReference type="CDD" id="cd00130">
    <property type="entry name" value="PAS"/>
    <property type="match status" value="2"/>
</dbReference>
<keyword evidence="6" id="KW-0145">Chemotaxis</keyword>
<dbReference type="Gene3D" id="1.10.287.130">
    <property type="match status" value="1"/>
</dbReference>
<dbReference type="SUPFAM" id="SSF53335">
    <property type="entry name" value="S-adenosyl-L-methionine-dependent methyltransferases"/>
    <property type="match status" value="1"/>
</dbReference>
<dbReference type="Gene3D" id="3.40.50.180">
    <property type="entry name" value="Methylesterase CheB, C-terminal domain"/>
    <property type="match status" value="1"/>
</dbReference>
<dbReference type="CDD" id="cd00075">
    <property type="entry name" value="HATPase"/>
    <property type="match status" value="1"/>
</dbReference>
<dbReference type="Gene3D" id="1.10.155.10">
    <property type="entry name" value="Chemotaxis receptor methyltransferase CheR, N-terminal domain"/>
    <property type="match status" value="1"/>
</dbReference>
<dbReference type="PANTHER" id="PTHR24422:SF27">
    <property type="entry name" value="PROTEIN-GLUTAMATE O-METHYLTRANSFERASE"/>
    <property type="match status" value="1"/>
</dbReference>
<dbReference type="InterPro" id="IPR000700">
    <property type="entry name" value="PAS-assoc_C"/>
</dbReference>
<protein>
    <submittedName>
        <fullName evidence="12">Chemotaxis protein CheR</fullName>
    </submittedName>
</protein>
<dbReference type="Proteomes" id="UP000232883">
    <property type="component" value="Chromosome"/>
</dbReference>
<dbReference type="InterPro" id="IPR050903">
    <property type="entry name" value="Bact_Chemotaxis_MeTrfase"/>
</dbReference>
<evidence type="ECO:0000259" key="9">
    <source>
        <dbReference type="PROSITE" id="PS50113"/>
    </source>
</evidence>
<keyword evidence="13" id="KW-1185">Reference proteome</keyword>
<dbReference type="PROSITE" id="PS50123">
    <property type="entry name" value="CHER"/>
    <property type="match status" value="1"/>
</dbReference>
<dbReference type="InterPro" id="IPR001610">
    <property type="entry name" value="PAC"/>
</dbReference>
<sequence>MTSKCPPIVSHVPVVAIGASAGGREAFVDLLSNLSPTTGLAYAYIEHAHPSSEPKLVVTLSQATPMPVLEANHLMAVEPDHVYIIPPDIPMEIVDGVLTRMPRRRQTKANAKILTNEYLPVDQFFTSLAERQKEGSVGVILSGLANDGTQGLKAIKVAGGITFAQDGSAKYLTMPQAAIVEGVVDRVLSPADIAAELERLSQQPALFQQTELVEMKANDLQTIIQWLKKTIGVDFSHYNMATIRRRIIRRMVLYKLDTMHAYANYLQQNDTEAILLYNDLLINITSFFRDPETMLFLKKTIFPQLIRQKESDHRLRIWVPGCSTGQEAYSLAMLLLEVLDELGMKMAIQIFATDLSEIAINRARQGTYTPSEVATVSPDRLQRFFTKIDGVFRIAKTVRDMCIFTPHNIFKDPPFSRVDLISCRNLLIHLNTVLQRNALIMFHYALNANGYLLLGKSETVSASVSLFTPADKLHKVFNRKDELAIEVISQAVVDRSDGQSAARLLDIKSEGSSNYPLNKARKPVTDLDKVVDQVLLNHYVPASVVVDQELDILQFRGETSLFLEHASGKASLNLLTMARPALSFEIRNSVQKARKSGQSVHRSGLEIEVSGRKHLVAIDVVPLTDGAAGRLFLILFQELDKTTIPESGLEKGQPSRTHQLENELAIMREEMHAFIEEHEIANEELQLGNEEIVSSNEELQSINEELETCKEEIESTNEKLQTINYELQVRNDQLTEAYMYAEAIFSTIREATLVLDKNLRVKSANQTFYQLFRLSESATVGKMIYEIGNHQWDIPQLRELLEEVTQKNAFMQGFEVKHHFADAGEKVMLIHARRVIHQQRQEAILLVIEDITEHRKVQQLLEERQIRFHDIIDNVPALIWVAGADGRYNFFNKVWLDYTGRSAEGKDIQDWTQGIHPEDRAGYIAAYITSFNGRFPYQAEYRLKRSDGEYRWMMENARPTFSPEGTFTGYIGTCAEVHVQKSLNQKLDNRVQERTAELTLANEKLAQTNNDLRNSADNLQAVLDTSPASVGLFKALKTAQGEVIDFSVVVCNQKFAQLVQEPIRQVAGKRATDLAATLWQEKTLPQLRQVYETGKSAYREQQEVAGRQDQWIGMYITRQDDGIMLTGVDITPLKQAEYQQSHWLQELERSQQAMQDLEQMRRYVRERGEFLRTTSHDLRGSFGVIQGAAALLNLMDTEEEREQMLSMLNRNLSQVIGLLTQLMDYSRLEAGQEQVFNQPFDVAELLRELSASLQPMAHERGLWLHINGPDSLPAKDDIVKVRRIAQNLVLNALTYTKAGGVTIGWSTGKGKKGWQFSVQDTGSGLPERSVRQLLDKHRQAETIPDNQQEQENYTDSGSGEGIGLSIVKQLSNLLNATLQVESTDAGTLIEVLF</sequence>
<dbReference type="PROSITE" id="PS50113">
    <property type="entry name" value="PAC"/>
    <property type="match status" value="1"/>
</dbReference>
<dbReference type="PANTHER" id="PTHR24422">
    <property type="entry name" value="CHEMOTAXIS PROTEIN METHYLTRANSFERASE"/>
    <property type="match status" value="1"/>
</dbReference>
<evidence type="ECO:0000256" key="6">
    <source>
        <dbReference type="PROSITE-ProRule" id="PRU00050"/>
    </source>
</evidence>
<dbReference type="Gene3D" id="3.30.450.20">
    <property type="entry name" value="PAS domain"/>
    <property type="match status" value="3"/>
</dbReference>
<dbReference type="SUPFAM" id="SSF55785">
    <property type="entry name" value="PYP-like sensor domain (PAS domain)"/>
    <property type="match status" value="3"/>
</dbReference>
<evidence type="ECO:0000256" key="3">
    <source>
        <dbReference type="ARBA" id="ARBA00022603"/>
    </source>
</evidence>
<dbReference type="InterPro" id="IPR000014">
    <property type="entry name" value="PAS"/>
</dbReference>
<reference evidence="12 13" key="1">
    <citation type="submission" date="2017-11" db="EMBL/GenBank/DDBJ databases">
        <title>Taxonomic description and genome sequences of Spirosoma HA7 sp. nov., isolated from pollen microhabitat of Corylus avellana.</title>
        <authorList>
            <person name="Ambika Manirajan B."/>
            <person name="Suarez C."/>
            <person name="Ratering S."/>
            <person name="Geissler-Plaum R."/>
            <person name="Cardinale M."/>
            <person name="Sylvia S."/>
        </authorList>
    </citation>
    <scope>NUCLEOTIDE SEQUENCE [LARGE SCALE GENOMIC DNA]</scope>
    <source>
        <strain evidence="12 13">HA7</strain>
    </source>
</reference>
<dbReference type="InterPro" id="IPR035909">
    <property type="entry name" value="CheB_C"/>
</dbReference>
<dbReference type="CDD" id="cd16434">
    <property type="entry name" value="CheB-CheR_fusion"/>
    <property type="match status" value="1"/>
</dbReference>
<evidence type="ECO:0000256" key="5">
    <source>
        <dbReference type="ARBA" id="ARBA00022691"/>
    </source>
</evidence>
<dbReference type="InterPro" id="IPR022641">
    <property type="entry name" value="CheR_N"/>
</dbReference>
<keyword evidence="6" id="KW-0378">Hydrolase</keyword>
<dbReference type="RefSeq" id="WP_100992022.1">
    <property type="nucleotide sequence ID" value="NZ_CP025096.1"/>
</dbReference>
<dbReference type="SMART" id="SM00086">
    <property type="entry name" value="PAC"/>
    <property type="match status" value="1"/>
</dbReference>
<dbReference type="GO" id="GO:0006935">
    <property type="term" value="P:chemotaxis"/>
    <property type="evidence" value="ECO:0007669"/>
    <property type="project" value="UniProtKB-UniRule"/>
</dbReference>
<dbReference type="InterPro" id="IPR003594">
    <property type="entry name" value="HATPase_dom"/>
</dbReference>
<organism evidence="12 13">
    <name type="scientific">Spirosoma pollinicola</name>
    <dbReference type="NCBI Taxonomy" id="2057025"/>
    <lineage>
        <taxon>Bacteria</taxon>
        <taxon>Pseudomonadati</taxon>
        <taxon>Bacteroidota</taxon>
        <taxon>Cytophagia</taxon>
        <taxon>Cytophagales</taxon>
        <taxon>Cytophagaceae</taxon>
        <taxon>Spirosoma</taxon>
    </lineage>
</organism>
<dbReference type="InterPro" id="IPR035965">
    <property type="entry name" value="PAS-like_dom_sf"/>
</dbReference>
<evidence type="ECO:0000259" key="8">
    <source>
        <dbReference type="PROSITE" id="PS50109"/>
    </source>
</evidence>
<dbReference type="SMART" id="SM00387">
    <property type="entry name" value="HATPase_c"/>
    <property type="match status" value="1"/>
</dbReference>
<feature type="active site" evidence="6">
    <location>
        <position position="147"/>
    </location>
</feature>
<feature type="coiled-coil region" evidence="7">
    <location>
        <begin position="657"/>
        <end position="726"/>
    </location>
</feature>
<dbReference type="PROSITE" id="PS50122">
    <property type="entry name" value="CHEB"/>
    <property type="match status" value="1"/>
</dbReference>
<dbReference type="InterPro" id="IPR013656">
    <property type="entry name" value="PAS_4"/>
</dbReference>
<evidence type="ECO:0000256" key="2">
    <source>
        <dbReference type="ARBA" id="ARBA00001541"/>
    </source>
</evidence>
<dbReference type="SUPFAM" id="SSF52738">
    <property type="entry name" value="Methylesterase CheB, C-terminal domain"/>
    <property type="match status" value="1"/>
</dbReference>
<dbReference type="GO" id="GO:0032259">
    <property type="term" value="P:methylation"/>
    <property type="evidence" value="ECO:0007669"/>
    <property type="project" value="UniProtKB-KW"/>
</dbReference>
<dbReference type="SMART" id="SM00091">
    <property type="entry name" value="PAS"/>
    <property type="match status" value="2"/>
</dbReference>
<dbReference type="InterPro" id="IPR013655">
    <property type="entry name" value="PAS_fold_3"/>
</dbReference>
<dbReference type="FunFam" id="3.30.450.20:FF:000099">
    <property type="entry name" value="Sensory box sensor histidine kinase"/>
    <property type="match status" value="1"/>
</dbReference>
<dbReference type="SUPFAM" id="SSF47757">
    <property type="entry name" value="Chemotaxis receptor methyltransferase CheR, N-terminal domain"/>
    <property type="match status" value="1"/>
</dbReference>
<dbReference type="InterPro" id="IPR036097">
    <property type="entry name" value="HisK_dim/P_sf"/>
</dbReference>
<feature type="domain" description="PAC" evidence="9">
    <location>
        <begin position="937"/>
        <end position="989"/>
    </location>
</feature>
<dbReference type="SUPFAM" id="SSF47384">
    <property type="entry name" value="Homodimeric domain of signal transducing histidine kinase"/>
    <property type="match status" value="1"/>
</dbReference>
<evidence type="ECO:0000256" key="7">
    <source>
        <dbReference type="SAM" id="Coils"/>
    </source>
</evidence>
<dbReference type="InterPro" id="IPR003661">
    <property type="entry name" value="HisK_dim/P_dom"/>
</dbReference>
<feature type="coiled-coil region" evidence="7">
    <location>
        <begin position="1140"/>
        <end position="1167"/>
    </location>
</feature>
<feature type="domain" description="CheB-type methylesterase" evidence="10">
    <location>
        <begin position="8"/>
        <end position="197"/>
    </location>
</feature>
<evidence type="ECO:0000313" key="12">
    <source>
        <dbReference type="EMBL" id="AUD05469.1"/>
    </source>
</evidence>
<evidence type="ECO:0000259" key="10">
    <source>
        <dbReference type="PROSITE" id="PS50122"/>
    </source>
</evidence>
<dbReference type="GO" id="GO:0000155">
    <property type="term" value="F:phosphorelay sensor kinase activity"/>
    <property type="evidence" value="ECO:0007669"/>
    <property type="project" value="InterPro"/>
</dbReference>